<dbReference type="OrthoDB" id="5377039at2759"/>
<name>A0A8E0QUK7_9EURO</name>
<evidence type="ECO:0000256" key="1">
    <source>
        <dbReference type="SAM" id="MobiDB-lite"/>
    </source>
</evidence>
<reference evidence="3" key="1">
    <citation type="journal article" date="2015" name="Genome Announc.">
        <title>Draft Genome Sequence of the Pathogenic Filamentous Fungus Aspergillus udagawae Strain IFM 46973T.</title>
        <authorList>
            <person name="Kusuya Y."/>
            <person name="Takahashi-Nakaguchi A."/>
            <person name="Takahashi H."/>
            <person name="Yaguchi T."/>
        </authorList>
    </citation>
    <scope>NUCLEOTIDE SEQUENCE</scope>
    <source>
        <strain evidence="3">IFM 46973</strain>
    </source>
</reference>
<accession>A0A8E0QUK7</accession>
<reference evidence="2 5" key="2">
    <citation type="submission" date="2020-01" db="EMBL/GenBank/DDBJ databases">
        <title>Draft genome sequence of Aspergillus udagawae IFM 53868.</title>
        <authorList>
            <person name="Takahashi H."/>
            <person name="Yaguchi T."/>
        </authorList>
    </citation>
    <scope>NUCLEOTIDE SEQUENCE [LARGE SCALE GENOMIC DNA]</scope>
    <source>
        <strain evidence="2 5">IFM 53868</strain>
    </source>
</reference>
<dbReference type="GeneID" id="66994655"/>
<dbReference type="AlphaFoldDB" id="A0A8E0QUK7"/>
<organism evidence="3 4">
    <name type="scientific">Aspergillus udagawae</name>
    <dbReference type="NCBI Taxonomy" id="91492"/>
    <lineage>
        <taxon>Eukaryota</taxon>
        <taxon>Fungi</taxon>
        <taxon>Dikarya</taxon>
        <taxon>Ascomycota</taxon>
        <taxon>Pezizomycotina</taxon>
        <taxon>Eurotiomycetes</taxon>
        <taxon>Eurotiomycetidae</taxon>
        <taxon>Eurotiales</taxon>
        <taxon>Aspergillaceae</taxon>
        <taxon>Aspergillus</taxon>
        <taxon>Aspergillus subgen. Fumigati</taxon>
    </lineage>
</organism>
<feature type="compositionally biased region" description="Polar residues" evidence="1">
    <location>
        <begin position="32"/>
        <end position="60"/>
    </location>
</feature>
<protein>
    <submittedName>
        <fullName evidence="3">Uncharacterized protein</fullName>
    </submittedName>
</protein>
<sequence length="155" mass="17014">MPTGKFWAQMLSPPALHGLPYASAPNLDGDSQMASSPESSTDSPAGSRTPTNNNSLNDSTPGFAGASELSPPGSQTQNFSEATEMAALEKNRPSDFSTQVAGQQQQQKRQPGARWMNKRAEEEYQRAMEYIVDKDFNLDEFGDPFDDRDMEEAVF</sequence>
<keyword evidence="5" id="KW-1185">Reference proteome</keyword>
<evidence type="ECO:0000313" key="2">
    <source>
        <dbReference type="EMBL" id="GFF74451.1"/>
    </source>
</evidence>
<dbReference type="Proteomes" id="UP000036893">
    <property type="component" value="Unassembled WGS sequence"/>
</dbReference>
<gene>
    <name evidence="3" type="ORF">Aud_007178</name>
    <name evidence="2" type="ORF">IFM53868_01327</name>
</gene>
<evidence type="ECO:0000313" key="5">
    <source>
        <dbReference type="Proteomes" id="UP000465266"/>
    </source>
</evidence>
<feature type="region of interest" description="Disordered" evidence="1">
    <location>
        <begin position="15"/>
        <end position="117"/>
    </location>
</feature>
<dbReference type="Proteomes" id="UP000465266">
    <property type="component" value="Unassembled WGS sequence"/>
</dbReference>
<feature type="compositionally biased region" description="Low complexity" evidence="1">
    <location>
        <begin position="99"/>
        <end position="110"/>
    </location>
</feature>
<comment type="caution">
    <text evidence="3">The sequence shown here is derived from an EMBL/GenBank/DDBJ whole genome shotgun (WGS) entry which is preliminary data.</text>
</comment>
<proteinExistence type="predicted"/>
<dbReference type="EMBL" id="BLKG01000008">
    <property type="protein sequence ID" value="GFF74451.1"/>
    <property type="molecule type" value="Genomic_DNA"/>
</dbReference>
<dbReference type="EMBL" id="BBXM02000005">
    <property type="protein sequence ID" value="GIC90740.1"/>
    <property type="molecule type" value="Genomic_DNA"/>
</dbReference>
<evidence type="ECO:0000313" key="4">
    <source>
        <dbReference type="Proteomes" id="UP000036893"/>
    </source>
</evidence>
<evidence type="ECO:0000313" key="3">
    <source>
        <dbReference type="EMBL" id="GIC90740.1"/>
    </source>
</evidence>
<dbReference type="RefSeq" id="XP_043148006.1">
    <property type="nucleotide sequence ID" value="XM_043292071.1"/>
</dbReference>
<reference evidence="3" key="3">
    <citation type="submission" date="2021-01" db="EMBL/GenBank/DDBJ databases">
        <title>Pan-genome distribution and transcriptional activeness of fungal secondary metabolism genes in Aspergillus section Fumigati.</title>
        <authorList>
            <person name="Takahashi H."/>
            <person name="Umemura M."/>
            <person name="Ninomiya A."/>
            <person name="Kusuya Y."/>
            <person name="Urayama S."/>
            <person name="Shimizu M."/>
            <person name="Watanabe A."/>
            <person name="Kamei K."/>
            <person name="Yaguchi T."/>
            <person name="Hagiwara D."/>
        </authorList>
    </citation>
    <scope>NUCLEOTIDE SEQUENCE</scope>
    <source>
        <strain evidence="3">IFM 46973</strain>
    </source>
</reference>
<feature type="compositionally biased region" description="Polar residues" evidence="1">
    <location>
        <begin position="72"/>
        <end position="81"/>
    </location>
</feature>